<dbReference type="SUPFAM" id="SSF48264">
    <property type="entry name" value="Cytochrome P450"/>
    <property type="match status" value="1"/>
</dbReference>
<dbReference type="GeneID" id="105167613"/>
<proteinExistence type="inferred from homology"/>
<dbReference type="GO" id="GO:0016020">
    <property type="term" value="C:membrane"/>
    <property type="evidence" value="ECO:0007669"/>
    <property type="project" value="UniProtKB-SubCell"/>
</dbReference>
<dbReference type="InterPro" id="IPR002401">
    <property type="entry name" value="Cyt_P450_E_grp-I"/>
</dbReference>
<keyword evidence="6" id="KW-1133">Transmembrane helix</keyword>
<dbReference type="GO" id="GO:0016705">
    <property type="term" value="F:oxidoreductase activity, acting on paired donors, with incorporation or reduction of molecular oxygen"/>
    <property type="evidence" value="ECO:0007669"/>
    <property type="project" value="InterPro"/>
</dbReference>
<comment type="similarity">
    <text evidence="2 12">Belongs to the cytochrome P450 family.</text>
</comment>
<reference evidence="14" key="2">
    <citation type="submission" date="2025-08" db="UniProtKB">
        <authorList>
            <consortium name="RefSeq"/>
        </authorList>
    </citation>
    <scope>IDENTIFICATION</scope>
</reference>
<evidence type="ECO:0000256" key="1">
    <source>
        <dbReference type="ARBA" id="ARBA00004167"/>
    </source>
</evidence>
<dbReference type="InterPro" id="IPR001128">
    <property type="entry name" value="Cyt_P450"/>
</dbReference>
<reference evidence="13" key="1">
    <citation type="submission" date="2024-10" db="UniProtKB">
        <authorList>
            <consortium name="RefSeq"/>
        </authorList>
    </citation>
    <scope>NUCLEOTIDE SEQUENCE [LARGE SCALE GENOMIC DNA]</scope>
    <source>
        <strain evidence="13">cv. Zhongzhi No. 13</strain>
    </source>
</reference>
<evidence type="ECO:0000256" key="5">
    <source>
        <dbReference type="ARBA" id="ARBA00022723"/>
    </source>
</evidence>
<keyword evidence="8 11" id="KW-0408">Iron</keyword>
<dbReference type="GO" id="GO:0020037">
    <property type="term" value="F:heme binding"/>
    <property type="evidence" value="ECO:0007669"/>
    <property type="project" value="InterPro"/>
</dbReference>
<keyword evidence="7 12" id="KW-0560">Oxidoreductase</keyword>
<comment type="cofactor">
    <cofactor evidence="11">
        <name>heme</name>
        <dbReference type="ChEBI" id="CHEBI:30413"/>
    </cofactor>
</comment>
<keyword evidence="10" id="KW-0472">Membrane</keyword>
<dbReference type="GO" id="GO:0005506">
    <property type="term" value="F:iron ion binding"/>
    <property type="evidence" value="ECO:0007669"/>
    <property type="project" value="InterPro"/>
</dbReference>
<gene>
    <name evidence="14" type="primary">LOC105167613</name>
</gene>
<organism evidence="13 14">
    <name type="scientific">Sesamum indicum</name>
    <name type="common">Oriental sesame</name>
    <name type="synonym">Sesamum orientale</name>
    <dbReference type="NCBI Taxonomy" id="4182"/>
    <lineage>
        <taxon>Eukaryota</taxon>
        <taxon>Viridiplantae</taxon>
        <taxon>Streptophyta</taxon>
        <taxon>Embryophyta</taxon>
        <taxon>Tracheophyta</taxon>
        <taxon>Spermatophyta</taxon>
        <taxon>Magnoliopsida</taxon>
        <taxon>eudicotyledons</taxon>
        <taxon>Gunneridae</taxon>
        <taxon>Pentapetalae</taxon>
        <taxon>asterids</taxon>
        <taxon>lamiids</taxon>
        <taxon>Lamiales</taxon>
        <taxon>Pedaliaceae</taxon>
        <taxon>Sesamum</taxon>
    </lineage>
</organism>
<evidence type="ECO:0000256" key="3">
    <source>
        <dbReference type="ARBA" id="ARBA00022617"/>
    </source>
</evidence>
<keyword evidence="5 11" id="KW-0479">Metal-binding</keyword>
<dbReference type="RefSeq" id="XP_011085689.1">
    <property type="nucleotide sequence ID" value="XM_011087387.2"/>
</dbReference>
<name>A0A6I9TJ04_SESIN</name>
<evidence type="ECO:0000256" key="2">
    <source>
        <dbReference type="ARBA" id="ARBA00010617"/>
    </source>
</evidence>
<evidence type="ECO:0000256" key="11">
    <source>
        <dbReference type="PIRSR" id="PIRSR602401-1"/>
    </source>
</evidence>
<keyword evidence="13" id="KW-1185">Reference proteome</keyword>
<evidence type="ECO:0000256" key="6">
    <source>
        <dbReference type="ARBA" id="ARBA00022989"/>
    </source>
</evidence>
<dbReference type="KEGG" id="sind:105167613"/>
<dbReference type="PRINTS" id="PR00463">
    <property type="entry name" value="EP450I"/>
</dbReference>
<sequence length="523" mass="59253">MGKEMVTAASIVFSLVFGGFLLLVLRFCDALLLKPRRRRSRLEKQGIRGPDPSFFYGNIAEMKRIIEAQEPLVEKSAASEELLHAWPSVVFPHLEQWRQEYGPTFLYSTGNIQLLCITDTEMVKEVIHYTSLNLGKPMYLSTERGPLLGRGILSSNGPYWAYQRKIIAPEFYLHRVKDMVNLMAESTLTMLGTWENRSESWEGKMEIRVDEDLRSLSADIISRACFGRSYVQGEKIFSKLQSLQKIMSKGNIGVPGLRYIPNQHNRDIWKLEREIDSMILEVVKSRSDDDKNKCDLLQSILSTAGSYGDNSDIPADISLNKFIVDNCKNIYFAGHETTAIAASWCLMTLATHPDWQARSRKEVIEICGTNIPTANMLRNMKVLTMVIQETLRLYPPVAYVVREALEDIHFKGINIPKGINIQVPIPIMHQHQELWGLDAHEFKPDRFANGTSGACKIPQAYMPFGVGSRTCVGQNFAMAELKVILSLILSKFSFTLSPAYHHSPVFRLVIQPQHGVSILLEKL</sequence>
<dbReference type="Proteomes" id="UP000504604">
    <property type="component" value="Linkage group LG1"/>
</dbReference>
<dbReference type="AlphaFoldDB" id="A0A6I9TJ04"/>
<evidence type="ECO:0000256" key="10">
    <source>
        <dbReference type="ARBA" id="ARBA00023136"/>
    </source>
</evidence>
<dbReference type="OrthoDB" id="1470350at2759"/>
<dbReference type="InterPro" id="IPR050665">
    <property type="entry name" value="Cytochrome_P450_Monooxygen"/>
</dbReference>
<evidence type="ECO:0000256" key="8">
    <source>
        <dbReference type="ARBA" id="ARBA00023004"/>
    </source>
</evidence>
<dbReference type="PANTHER" id="PTHR24282">
    <property type="entry name" value="CYTOCHROME P450 FAMILY MEMBER"/>
    <property type="match status" value="1"/>
</dbReference>
<evidence type="ECO:0000256" key="9">
    <source>
        <dbReference type="ARBA" id="ARBA00023033"/>
    </source>
</evidence>
<evidence type="ECO:0000313" key="13">
    <source>
        <dbReference type="Proteomes" id="UP000504604"/>
    </source>
</evidence>
<keyword evidence="3 11" id="KW-0349">Heme</keyword>
<dbReference type="Pfam" id="PF00067">
    <property type="entry name" value="p450"/>
    <property type="match status" value="1"/>
</dbReference>
<dbReference type="GO" id="GO:0004497">
    <property type="term" value="F:monooxygenase activity"/>
    <property type="evidence" value="ECO:0007669"/>
    <property type="project" value="UniProtKB-KW"/>
</dbReference>
<evidence type="ECO:0000313" key="14">
    <source>
        <dbReference type="RefSeq" id="XP_011085689.1"/>
    </source>
</evidence>
<protein>
    <submittedName>
        <fullName evidence="14">Cytochrome P450 714C2</fullName>
    </submittedName>
</protein>
<evidence type="ECO:0000256" key="4">
    <source>
        <dbReference type="ARBA" id="ARBA00022692"/>
    </source>
</evidence>
<accession>A0A6I9TJ04</accession>
<evidence type="ECO:0000256" key="7">
    <source>
        <dbReference type="ARBA" id="ARBA00023002"/>
    </source>
</evidence>
<dbReference type="PRINTS" id="PR00385">
    <property type="entry name" value="P450"/>
</dbReference>
<evidence type="ECO:0000256" key="12">
    <source>
        <dbReference type="RuleBase" id="RU000461"/>
    </source>
</evidence>
<dbReference type="PANTHER" id="PTHR24282:SF260">
    <property type="entry name" value="CYTOCHROME P450 714C2-LIKE"/>
    <property type="match status" value="1"/>
</dbReference>
<comment type="subcellular location">
    <subcellularLocation>
        <location evidence="1">Membrane</location>
        <topology evidence="1">Single-pass membrane protein</topology>
    </subcellularLocation>
</comment>
<keyword evidence="9 12" id="KW-0503">Monooxygenase</keyword>
<dbReference type="PROSITE" id="PS00086">
    <property type="entry name" value="CYTOCHROME_P450"/>
    <property type="match status" value="1"/>
</dbReference>
<dbReference type="InterPro" id="IPR017972">
    <property type="entry name" value="Cyt_P450_CS"/>
</dbReference>
<keyword evidence="4" id="KW-0812">Transmembrane</keyword>
<dbReference type="InParanoid" id="A0A6I9TJ04"/>
<dbReference type="InterPro" id="IPR036396">
    <property type="entry name" value="Cyt_P450_sf"/>
</dbReference>
<dbReference type="Gene3D" id="1.10.630.10">
    <property type="entry name" value="Cytochrome P450"/>
    <property type="match status" value="1"/>
</dbReference>
<feature type="binding site" description="axial binding residue" evidence="11">
    <location>
        <position position="471"/>
    </location>
    <ligand>
        <name>heme</name>
        <dbReference type="ChEBI" id="CHEBI:30413"/>
    </ligand>
    <ligandPart>
        <name>Fe</name>
        <dbReference type="ChEBI" id="CHEBI:18248"/>
    </ligandPart>
</feature>